<feature type="region of interest" description="Disordered" evidence="3">
    <location>
        <begin position="1476"/>
        <end position="1549"/>
    </location>
</feature>
<dbReference type="Gene3D" id="2.130.10.30">
    <property type="entry name" value="Regulator of chromosome condensation 1/beta-lactamase-inhibitor protein II"/>
    <property type="match status" value="1"/>
</dbReference>
<dbReference type="OrthoDB" id="1893551at2759"/>
<dbReference type="InterPro" id="IPR002110">
    <property type="entry name" value="Ankyrin_rpt"/>
</dbReference>
<dbReference type="InterPro" id="IPR009091">
    <property type="entry name" value="RCC1/BLIP-II"/>
</dbReference>
<feature type="domain" description="BTB" evidence="4">
    <location>
        <begin position="903"/>
        <end position="976"/>
    </location>
</feature>
<feature type="repeat" description="RCC1" evidence="2">
    <location>
        <begin position="324"/>
        <end position="376"/>
    </location>
</feature>
<evidence type="ECO:0000313" key="6">
    <source>
        <dbReference type="Proteomes" id="UP000039046"/>
    </source>
</evidence>
<dbReference type="InterPro" id="IPR000210">
    <property type="entry name" value="BTB/POZ_dom"/>
</dbReference>
<feature type="compositionally biased region" description="Polar residues" evidence="3">
    <location>
        <begin position="1241"/>
        <end position="1264"/>
    </location>
</feature>
<dbReference type="Pfam" id="PF13540">
    <property type="entry name" value="RCC1_2"/>
    <property type="match status" value="1"/>
</dbReference>
<dbReference type="PROSITE" id="PS50012">
    <property type="entry name" value="RCC1_3"/>
    <property type="match status" value="2"/>
</dbReference>
<feature type="region of interest" description="Disordered" evidence="3">
    <location>
        <begin position="1240"/>
        <end position="1272"/>
    </location>
</feature>
<protein>
    <recommendedName>
        <fullName evidence="4">BTB domain-containing protein</fullName>
    </recommendedName>
</protein>
<feature type="region of interest" description="Disordered" evidence="3">
    <location>
        <begin position="24"/>
        <end position="66"/>
    </location>
</feature>
<feature type="region of interest" description="Disordered" evidence="3">
    <location>
        <begin position="1145"/>
        <end position="1217"/>
    </location>
</feature>
<dbReference type="Proteomes" id="UP000039046">
    <property type="component" value="Unassembled WGS sequence"/>
</dbReference>
<evidence type="ECO:0000256" key="2">
    <source>
        <dbReference type="PROSITE-ProRule" id="PRU00235"/>
    </source>
</evidence>
<dbReference type="InterPro" id="IPR036770">
    <property type="entry name" value="Ankyrin_rpt-contain_sf"/>
</dbReference>
<evidence type="ECO:0000259" key="4">
    <source>
        <dbReference type="PROSITE" id="PS50097"/>
    </source>
</evidence>
<dbReference type="SUPFAM" id="SSF50985">
    <property type="entry name" value="RCC1/BLIP-II"/>
    <property type="match status" value="1"/>
</dbReference>
<dbReference type="InterPro" id="IPR011333">
    <property type="entry name" value="SKP1/BTB/POZ_sf"/>
</dbReference>
<feature type="region of interest" description="Disordered" evidence="3">
    <location>
        <begin position="1290"/>
        <end position="1428"/>
    </location>
</feature>
<accession>A0A0A1TLL9</accession>
<gene>
    <name evidence="5" type="ORF">VHEMI06742</name>
</gene>
<feature type="compositionally biased region" description="Low complexity" evidence="3">
    <location>
        <begin position="1322"/>
        <end position="1331"/>
    </location>
</feature>
<evidence type="ECO:0000313" key="5">
    <source>
        <dbReference type="EMBL" id="CEJ90997.1"/>
    </source>
</evidence>
<feature type="compositionally biased region" description="Polar residues" evidence="3">
    <location>
        <begin position="1396"/>
        <end position="1405"/>
    </location>
</feature>
<dbReference type="Gene3D" id="3.30.710.10">
    <property type="entry name" value="Potassium Channel Kv1.1, Chain A"/>
    <property type="match status" value="1"/>
</dbReference>
<feature type="compositionally biased region" description="Acidic residues" evidence="3">
    <location>
        <begin position="202"/>
        <end position="215"/>
    </location>
</feature>
<dbReference type="Gene3D" id="1.25.40.20">
    <property type="entry name" value="Ankyrin repeat-containing domain"/>
    <property type="match status" value="1"/>
</dbReference>
<dbReference type="EMBL" id="CDHN01000003">
    <property type="protein sequence ID" value="CEJ90997.1"/>
    <property type="molecule type" value="Genomic_DNA"/>
</dbReference>
<evidence type="ECO:0000256" key="3">
    <source>
        <dbReference type="SAM" id="MobiDB-lite"/>
    </source>
</evidence>
<dbReference type="SMART" id="SM00225">
    <property type="entry name" value="BTB"/>
    <property type="match status" value="1"/>
</dbReference>
<sequence>MSHLLWKCYWENDVDKFRRLLGSTSSSSQGFPKSPGAGSLGASGSSPVMLPSSPRLGAKGRKASGFGLGKGKDGGYALGRSEINSRDHAGLTILLRAAASTDPRAAEFVQALVEHPSTDIYAQDPESGWNALHRSLYAGNVSIARIILGKERERMMSGAASTSSRVGQLIKTKDHEGNSPFDVYNSTIATRSLKKEYVQETNDSDSESGEDDVDVANDPTKHGYIRSQPAEGDELFMFGSNRNVSLGVGDADDRQYPERIHLQRPESLYHHFYQSFAEEAGIDEDDLSQSLDDIPILVKSRPLHIQEVIMSKLHTAVLTTDPVSNLYICGVDQGGRHNIKKKNTQFKFTPVQGPLADKKIKNVALGQNHSMAVTSHGELWTWGLNADSQLGYTLPPPLRADEEPMSLVPRQVFGPLKKETILGVAASAIHSVAHTGSSLYCWGKNIGQLALMDADSRSLDVQAVPRKVAASLLTAPIEMVSAIDKATSCLLSNCTVWVFSSYGYNLVKFPIPDVFSNHNLAVGAFTTRQDSKRRDIRYISSGGDTIAALTSRGDVYTMQVNHKIDSHQSATSTTNPAKIKGAISQPQCIWDSRKEGVVSVDVGEHGSVIICTESGSVWTRVKRSKAKTTGFTDTSAAKRKDFKFQRVPYITNCVTVRSSTFGAFSAIRKDSHVMANEISIDEKTIWTDMAKLLCLNDYTSSSQQPGMAYGKTWQAALDREKPGSVQAQLLGTADIENELGQWLATHKFQYDHMDMEIRTSLWPDLKIPVHSWLFSARSPTIRRALQQLDLPLLDDSETSDDVFSLEVMDGKKTLTLHSADLFTVLNIVVFLYQDAFIPVWKHTREAPAFAHRFRHIRTEVMKFASNLELTALETAARLQSSVEPSLDANFEEAIADPDYLNDGDVLIQLDGEQVLAHGQLLCERCPFFEGMFHGRSDGEWLAQRRGDDHVAEPIDVDLSHINPDTFQLVLQYLYADVADDLFKDISTANLDEFSEIVLDVMAVANELMLDRLSQACQAVIGKFVTTRNISNLLNEISPCSVTEFKDVGLEYICLQLENMLENCLLDGLDEDVLLDLDSVVQKNQLARLPFVRSGRAELLLHEAYPDLMFDIEEERRRRVREFAFKHLQKEEERKLSSSYRARIGSLDEMAMSPQTPDGFQRRKSRSGRNEPFSPTLRPKDSHADMIFSMDDESGKPQAAKSPLSMPTSPDLGPEFDNLELDNIPQLPAAWQPIKGGAMVDLSSSRDMSPATPLSTPKIPQTPNRASAPWASPLLSAKKFDLKDIMSETNSSSALTAGLQGRQDSANRPTPKMSQKERKKQMQKQAEAQAAALNERASVKPWETVGSKTPPPWKAASPAPKTSLKEMMSSEKQRRSILANSKPLVAIEASPRVRTASPDTKFSGQRASRGAAGKKEAQAPVTPHSKSYITPAKKSEAVLGLSMADIIGQQRHEQQLAKEAVAKRSLQEIQQEQAFQEWWDQETQRAQAQEASTKGRQSKEGTGDGNKRGRRNRGVKSGKGKENTGPAAGGSNPAVATASNPRAIRGRTGK</sequence>
<evidence type="ECO:0000256" key="1">
    <source>
        <dbReference type="ARBA" id="ARBA00022737"/>
    </source>
</evidence>
<dbReference type="SUPFAM" id="SSF54695">
    <property type="entry name" value="POZ domain"/>
    <property type="match status" value="1"/>
</dbReference>
<dbReference type="STRING" id="1531966.A0A0A1TLL9"/>
<name>A0A0A1TLL9_9HYPO</name>
<feature type="compositionally biased region" description="Basic and acidic residues" evidence="3">
    <location>
        <begin position="1496"/>
        <end position="1506"/>
    </location>
</feature>
<feature type="compositionally biased region" description="Low complexity" evidence="3">
    <location>
        <begin position="34"/>
        <end position="47"/>
    </location>
</feature>
<organism evidence="5 6">
    <name type="scientific">[Torrubiella] hemipterigena</name>
    <dbReference type="NCBI Taxonomy" id="1531966"/>
    <lineage>
        <taxon>Eukaryota</taxon>
        <taxon>Fungi</taxon>
        <taxon>Dikarya</taxon>
        <taxon>Ascomycota</taxon>
        <taxon>Pezizomycotina</taxon>
        <taxon>Sordariomycetes</taxon>
        <taxon>Hypocreomycetidae</taxon>
        <taxon>Hypocreales</taxon>
        <taxon>Clavicipitaceae</taxon>
        <taxon>Clavicipitaceae incertae sedis</taxon>
        <taxon>'Torrubiella' clade</taxon>
    </lineage>
</organism>
<dbReference type="PROSITE" id="PS50097">
    <property type="entry name" value="BTB"/>
    <property type="match status" value="1"/>
</dbReference>
<dbReference type="SUPFAM" id="SSF48403">
    <property type="entry name" value="Ankyrin repeat"/>
    <property type="match status" value="1"/>
</dbReference>
<feature type="compositionally biased region" description="Basic residues" evidence="3">
    <location>
        <begin position="1507"/>
        <end position="1517"/>
    </location>
</feature>
<dbReference type="PANTHER" id="PTHR22872:SF2">
    <property type="entry name" value="INHIBITOR OF BRUTON TYROSINE KINASE"/>
    <property type="match status" value="1"/>
</dbReference>
<reference evidence="5 6" key="1">
    <citation type="journal article" date="2015" name="Genome Announc.">
        <title>Draft Genome Sequence and Gene Annotation of the Entomopathogenic Fungus Verticillium hemipterigenum.</title>
        <authorList>
            <person name="Horn F."/>
            <person name="Habel A."/>
            <person name="Scharf D.H."/>
            <person name="Dworschak J."/>
            <person name="Brakhage A.A."/>
            <person name="Guthke R."/>
            <person name="Hertweck C."/>
            <person name="Linde J."/>
        </authorList>
    </citation>
    <scope>NUCLEOTIDE SEQUENCE [LARGE SCALE GENOMIC DNA]</scope>
</reference>
<dbReference type="InterPro" id="IPR000408">
    <property type="entry name" value="Reg_chr_condens"/>
</dbReference>
<feature type="repeat" description="RCC1" evidence="2">
    <location>
        <begin position="377"/>
        <end position="437"/>
    </location>
</feature>
<dbReference type="InterPro" id="IPR051625">
    <property type="entry name" value="Signaling_Regulatory_Domain"/>
</dbReference>
<feature type="region of interest" description="Disordered" evidence="3">
    <location>
        <begin position="196"/>
        <end position="218"/>
    </location>
</feature>
<dbReference type="PANTHER" id="PTHR22872">
    <property type="entry name" value="BTK-BINDING PROTEIN-RELATED"/>
    <property type="match status" value="1"/>
</dbReference>
<keyword evidence="6" id="KW-1185">Reference proteome</keyword>
<proteinExistence type="predicted"/>
<dbReference type="Pfam" id="PF00651">
    <property type="entry name" value="BTB"/>
    <property type="match status" value="1"/>
</dbReference>
<dbReference type="HOGENOM" id="CLU_002285_0_0_1"/>
<keyword evidence="1" id="KW-0677">Repeat</keyword>
<feature type="compositionally biased region" description="Polar residues" evidence="3">
    <location>
        <begin position="1483"/>
        <end position="1494"/>
    </location>
</feature>
<dbReference type="Pfam" id="PF13637">
    <property type="entry name" value="Ank_4"/>
    <property type="match status" value="1"/>
</dbReference>